<dbReference type="CDD" id="cd00063">
    <property type="entry name" value="FN3"/>
    <property type="match status" value="1"/>
</dbReference>
<dbReference type="Pfam" id="PF00041">
    <property type="entry name" value="fn3"/>
    <property type="match status" value="1"/>
</dbReference>
<proteinExistence type="predicted"/>
<protein>
    <recommendedName>
        <fullName evidence="1">Fibronectin type-III domain-containing protein</fullName>
    </recommendedName>
</protein>
<name>A0A6C0AS14_9ZZZZ</name>
<dbReference type="AlphaFoldDB" id="A0A6C0AS14"/>
<dbReference type="InterPro" id="IPR036116">
    <property type="entry name" value="FN3_sf"/>
</dbReference>
<dbReference type="PROSITE" id="PS50853">
    <property type="entry name" value="FN3"/>
    <property type="match status" value="1"/>
</dbReference>
<dbReference type="InterPro" id="IPR003961">
    <property type="entry name" value="FN3_dom"/>
</dbReference>
<dbReference type="InterPro" id="IPR013320">
    <property type="entry name" value="ConA-like_dom_sf"/>
</dbReference>
<dbReference type="Pfam" id="PF13385">
    <property type="entry name" value="Laminin_G_3"/>
    <property type="match status" value="1"/>
</dbReference>
<evidence type="ECO:0000313" key="2">
    <source>
        <dbReference type="EMBL" id="QHS82542.1"/>
    </source>
</evidence>
<dbReference type="SUPFAM" id="SSF49899">
    <property type="entry name" value="Concanavalin A-like lectins/glucanases"/>
    <property type="match status" value="1"/>
</dbReference>
<organism evidence="2">
    <name type="scientific">viral metagenome</name>
    <dbReference type="NCBI Taxonomy" id="1070528"/>
    <lineage>
        <taxon>unclassified sequences</taxon>
        <taxon>metagenomes</taxon>
        <taxon>organismal metagenomes</taxon>
    </lineage>
</organism>
<feature type="domain" description="Fibronectin type-III" evidence="1">
    <location>
        <begin position="29"/>
        <end position="117"/>
    </location>
</feature>
<reference evidence="2" key="1">
    <citation type="journal article" date="2020" name="Nature">
        <title>Giant virus diversity and host interactions through global metagenomics.</title>
        <authorList>
            <person name="Schulz F."/>
            <person name="Roux S."/>
            <person name="Paez-Espino D."/>
            <person name="Jungbluth S."/>
            <person name="Walsh D.A."/>
            <person name="Denef V.J."/>
            <person name="McMahon K.D."/>
            <person name="Konstantinidis K.T."/>
            <person name="Eloe-Fadrosh E.A."/>
            <person name="Kyrpides N.C."/>
            <person name="Woyke T."/>
        </authorList>
    </citation>
    <scope>NUCLEOTIDE SEQUENCE</scope>
    <source>
        <strain evidence="2">GVMAG-S-1101171-111</strain>
    </source>
</reference>
<accession>A0A6C0AS14</accession>
<dbReference type="InterPro" id="IPR013783">
    <property type="entry name" value="Ig-like_fold"/>
</dbReference>
<dbReference type="Gene3D" id="2.60.120.200">
    <property type="match status" value="1"/>
</dbReference>
<dbReference type="Gene3D" id="2.60.40.10">
    <property type="entry name" value="Immunoglobulins"/>
    <property type="match status" value="1"/>
</dbReference>
<dbReference type="SMART" id="SM00060">
    <property type="entry name" value="FN3"/>
    <property type="match status" value="1"/>
</dbReference>
<sequence length="337" mass="35352">MSFSTLGTISSRVLNSKTYPNRSGTIPSAPTAVTTTVVPSGSDTVTSVSVSFTPPSGTVSGYTVISNPGSIKATGTASPITVTGLTSGTSYTFTVTATNSAGTSSESTASSSVTPYFILLRSTGQVMPLIWYKFNDNKNSGYGGSIYDGSLNGTAYTVGPSTANGIPVSNAGILTATGNNTSWFSVPSWTSTSAGFTISFWVYPLSSTGSLFQFGTTANQFNYVLQFFGNQYYLYGTDTGGSIGQFNFPTPTINAWTHYAFVHTTTAQATFYKNGVSAGTVSNWSVPFGTRSLNYIGSGFQNSKTNPNSYITDFEIHTTALSASQVLSIYQATSLTN</sequence>
<dbReference type="PRINTS" id="PR00014">
    <property type="entry name" value="FNTYPEIII"/>
</dbReference>
<dbReference type="EMBL" id="MN740803">
    <property type="protein sequence ID" value="QHS82542.1"/>
    <property type="molecule type" value="Genomic_DNA"/>
</dbReference>
<evidence type="ECO:0000259" key="1">
    <source>
        <dbReference type="PROSITE" id="PS50853"/>
    </source>
</evidence>
<dbReference type="SUPFAM" id="SSF49265">
    <property type="entry name" value="Fibronectin type III"/>
    <property type="match status" value="1"/>
</dbReference>